<accession>A0AB73BA67</accession>
<dbReference type="PROSITE" id="PS00216">
    <property type="entry name" value="SUGAR_TRANSPORT_1"/>
    <property type="match status" value="1"/>
</dbReference>
<keyword evidence="2" id="KW-0813">Transport</keyword>
<evidence type="ECO:0000256" key="8">
    <source>
        <dbReference type="SAM" id="Phobius"/>
    </source>
</evidence>
<evidence type="ECO:0000313" key="11">
    <source>
        <dbReference type="Proteomes" id="UP000315353"/>
    </source>
</evidence>
<dbReference type="InterPro" id="IPR011701">
    <property type="entry name" value="MFS"/>
</dbReference>
<feature type="transmembrane region" description="Helical" evidence="8">
    <location>
        <begin position="293"/>
        <end position="314"/>
    </location>
</feature>
<dbReference type="InterPro" id="IPR020846">
    <property type="entry name" value="MFS_dom"/>
</dbReference>
<feature type="transmembrane region" description="Helical" evidence="8">
    <location>
        <begin position="411"/>
        <end position="436"/>
    </location>
</feature>
<evidence type="ECO:0000256" key="5">
    <source>
        <dbReference type="ARBA" id="ARBA00022989"/>
    </source>
</evidence>
<evidence type="ECO:0000256" key="7">
    <source>
        <dbReference type="SAM" id="MobiDB-lite"/>
    </source>
</evidence>
<dbReference type="InterPro" id="IPR036259">
    <property type="entry name" value="MFS_trans_sf"/>
</dbReference>
<dbReference type="SUPFAM" id="SSF103473">
    <property type="entry name" value="MFS general substrate transporter"/>
    <property type="match status" value="1"/>
</dbReference>
<keyword evidence="5 8" id="KW-1133">Transmembrane helix</keyword>
<dbReference type="InterPro" id="IPR005829">
    <property type="entry name" value="Sugar_transporter_CS"/>
</dbReference>
<dbReference type="EMBL" id="BJNB01000055">
    <property type="protein sequence ID" value="GEB98825.1"/>
    <property type="molecule type" value="Genomic_DNA"/>
</dbReference>
<dbReference type="AlphaFoldDB" id="A0AB73BA67"/>
<feature type="transmembrane region" description="Helical" evidence="8">
    <location>
        <begin position="384"/>
        <end position="405"/>
    </location>
</feature>
<evidence type="ECO:0000256" key="4">
    <source>
        <dbReference type="ARBA" id="ARBA00022692"/>
    </source>
</evidence>
<dbReference type="Proteomes" id="UP000315353">
    <property type="component" value="Unassembled WGS sequence"/>
</dbReference>
<feature type="transmembrane region" description="Helical" evidence="8">
    <location>
        <begin position="202"/>
        <end position="219"/>
    </location>
</feature>
<evidence type="ECO:0000256" key="1">
    <source>
        <dbReference type="ARBA" id="ARBA00004651"/>
    </source>
</evidence>
<dbReference type="GO" id="GO:0005886">
    <property type="term" value="C:plasma membrane"/>
    <property type="evidence" value="ECO:0007669"/>
    <property type="project" value="UniProtKB-SubCell"/>
</dbReference>
<reference evidence="10 11" key="1">
    <citation type="submission" date="2019-06" db="EMBL/GenBank/DDBJ databases">
        <title>Whole genome shotgun sequence of Corynebacterium flavescens NBRC 14136.</title>
        <authorList>
            <person name="Hosoyama A."/>
            <person name="Uohara A."/>
            <person name="Ohji S."/>
            <person name="Ichikawa N."/>
        </authorList>
    </citation>
    <scope>NUCLEOTIDE SEQUENCE [LARGE SCALE GENOMIC DNA]</scope>
    <source>
        <strain evidence="10 11">NBRC 14136</strain>
    </source>
</reference>
<feature type="transmembrane region" description="Helical" evidence="8">
    <location>
        <begin position="78"/>
        <end position="98"/>
    </location>
</feature>
<gene>
    <name evidence="10" type="ORF">CFL01nite_23200</name>
</gene>
<dbReference type="PROSITE" id="PS50850">
    <property type="entry name" value="MFS"/>
    <property type="match status" value="1"/>
</dbReference>
<comment type="subcellular location">
    <subcellularLocation>
        <location evidence="1">Cell membrane</location>
        <topology evidence="1">Multi-pass membrane protein</topology>
    </subcellularLocation>
</comment>
<evidence type="ECO:0000256" key="2">
    <source>
        <dbReference type="ARBA" id="ARBA00022448"/>
    </source>
</evidence>
<feature type="transmembrane region" description="Helical" evidence="8">
    <location>
        <begin position="259"/>
        <end position="281"/>
    </location>
</feature>
<keyword evidence="4 8" id="KW-0812">Transmembrane</keyword>
<comment type="caution">
    <text evidence="10">The sequence shown here is derived from an EMBL/GenBank/DDBJ whole genome shotgun (WGS) entry which is preliminary data.</text>
</comment>
<evidence type="ECO:0000256" key="3">
    <source>
        <dbReference type="ARBA" id="ARBA00022475"/>
    </source>
</evidence>
<feature type="transmembrane region" description="Helical" evidence="8">
    <location>
        <begin position="350"/>
        <end position="372"/>
    </location>
</feature>
<dbReference type="Pfam" id="PF07690">
    <property type="entry name" value="MFS_1"/>
    <property type="match status" value="1"/>
</dbReference>
<sequence length="445" mass="46302">MTVSAQPNPTVKEGSPVAEVSKEASVQTPKLDIDVAGKTYAKHSWFPVAGTMIAVAWGGNEFTPLLVMYRETSNFSQVTVNGLLAAYVIGIIPALLIGGPLSDLIGRRPSLLPAAPLSLIGSFLLSIAPHEPLVIALGRILCGMALGLVMAVGSTWITELVARAGGDPAAGARKASLCLTVGFLVGAGIASVLAQWGPWPTHLAYVLHILLTLVTAIWLTKTPETRQPHDVTVKETILELRVRDMLAMLYIPTAAHKRFLRVVVPVAPWVFGCAGAAYALLPQLLSSSAGQEPIAFSGLMTVITLGCGVGVQMVGRVIDTHKSARASAIAMAVITVGTILGAIAAKTLSLPLGIAAAASMGAGYGLALVAGLSEVQRIAGERELAGLTAVYYSIAYTGFFIPMAFSALAPLIGFTNLFIIGAGLAVVCLVNVACAWRSHLPGTRR</sequence>
<feature type="domain" description="Major facilitator superfamily (MFS) profile" evidence="9">
    <location>
        <begin position="44"/>
        <end position="440"/>
    </location>
</feature>
<keyword evidence="6 8" id="KW-0472">Membrane</keyword>
<feature type="region of interest" description="Disordered" evidence="7">
    <location>
        <begin position="1"/>
        <end position="23"/>
    </location>
</feature>
<feature type="transmembrane region" description="Helical" evidence="8">
    <location>
        <begin position="326"/>
        <end position="344"/>
    </location>
</feature>
<proteinExistence type="predicted"/>
<feature type="transmembrane region" description="Helical" evidence="8">
    <location>
        <begin position="177"/>
        <end position="196"/>
    </location>
</feature>
<organism evidence="10 11">
    <name type="scientific">Corynebacterium flavescens</name>
    <dbReference type="NCBI Taxonomy" id="28028"/>
    <lineage>
        <taxon>Bacteria</taxon>
        <taxon>Bacillati</taxon>
        <taxon>Actinomycetota</taxon>
        <taxon>Actinomycetes</taxon>
        <taxon>Mycobacteriales</taxon>
        <taxon>Corynebacteriaceae</taxon>
        <taxon>Corynebacterium</taxon>
    </lineage>
</organism>
<evidence type="ECO:0000259" key="9">
    <source>
        <dbReference type="PROSITE" id="PS50850"/>
    </source>
</evidence>
<evidence type="ECO:0000313" key="10">
    <source>
        <dbReference type="EMBL" id="GEB98825.1"/>
    </source>
</evidence>
<keyword evidence="3" id="KW-1003">Cell membrane</keyword>
<dbReference type="InterPro" id="IPR050171">
    <property type="entry name" value="MFS_Transporters"/>
</dbReference>
<feature type="transmembrane region" description="Helical" evidence="8">
    <location>
        <begin position="134"/>
        <end position="157"/>
    </location>
</feature>
<name>A0AB73BA67_CORFL</name>
<dbReference type="Gene3D" id="1.20.1250.20">
    <property type="entry name" value="MFS general substrate transporter like domains"/>
    <property type="match status" value="1"/>
</dbReference>
<dbReference type="GO" id="GO:0022857">
    <property type="term" value="F:transmembrane transporter activity"/>
    <property type="evidence" value="ECO:0007669"/>
    <property type="project" value="InterPro"/>
</dbReference>
<dbReference type="PANTHER" id="PTHR23517">
    <property type="entry name" value="RESISTANCE PROTEIN MDTM, PUTATIVE-RELATED-RELATED"/>
    <property type="match status" value="1"/>
</dbReference>
<protein>
    <submittedName>
        <fullName evidence="10">Major facilitator family transporter</fullName>
    </submittedName>
</protein>
<evidence type="ECO:0000256" key="6">
    <source>
        <dbReference type="ARBA" id="ARBA00023136"/>
    </source>
</evidence>